<dbReference type="Proteomes" id="UP001140562">
    <property type="component" value="Unassembled WGS sequence"/>
</dbReference>
<dbReference type="EMBL" id="JAPEUV010000002">
    <property type="protein sequence ID" value="KAJ4343480.1"/>
    <property type="molecule type" value="Genomic_DNA"/>
</dbReference>
<dbReference type="PANTHER" id="PTHR35395">
    <property type="entry name" value="DUF6536 DOMAIN-CONTAINING PROTEIN"/>
    <property type="match status" value="1"/>
</dbReference>
<keyword evidence="1" id="KW-1133">Transmembrane helix</keyword>
<evidence type="ECO:0000259" key="2">
    <source>
        <dbReference type="Pfam" id="PF20163"/>
    </source>
</evidence>
<dbReference type="Pfam" id="PF20163">
    <property type="entry name" value="DUF6536"/>
    <property type="match status" value="1"/>
</dbReference>
<comment type="caution">
    <text evidence="3">The sequence shown here is derived from an EMBL/GenBank/DDBJ whole genome shotgun (WGS) entry which is preliminary data.</text>
</comment>
<evidence type="ECO:0000313" key="4">
    <source>
        <dbReference type="Proteomes" id="UP001140562"/>
    </source>
</evidence>
<feature type="domain" description="DUF6536" evidence="2">
    <location>
        <begin position="1"/>
        <end position="80"/>
    </location>
</feature>
<dbReference type="InterPro" id="IPR046623">
    <property type="entry name" value="DUF6536"/>
</dbReference>
<name>A0A9W8X986_9PLEO</name>
<keyword evidence="4" id="KW-1185">Reference proteome</keyword>
<dbReference type="OrthoDB" id="5429634at2759"/>
<feature type="transmembrane region" description="Helical" evidence="1">
    <location>
        <begin position="448"/>
        <end position="471"/>
    </location>
</feature>
<feature type="transmembrane region" description="Helical" evidence="1">
    <location>
        <begin position="404"/>
        <end position="428"/>
    </location>
</feature>
<protein>
    <recommendedName>
        <fullName evidence="2">DUF6536 domain-containing protein</fullName>
    </recommendedName>
</protein>
<gene>
    <name evidence="3" type="ORF">N0V87_000246</name>
</gene>
<accession>A0A9W8X986</accession>
<evidence type="ECO:0000313" key="3">
    <source>
        <dbReference type="EMBL" id="KAJ4343480.1"/>
    </source>
</evidence>
<sequence length="541" mass="59529">MQCLSAPTRKDIDDAHCKGTWVDIGVQSLKNLGQTKRWKWATWAMLGLSSLPIHLLYNSMFYYTIINNDYDLYWASQDWTRGAWYDSYHLPAGGTYRTQWNPTFEEVMNTSVTNYDSDPGTLVSAYQSDHSQFELLNPEECIDVYARTYLSDRRNVVLISDLFVGKDSLNADYTETMANVSSNSSLHAISTSSDQYDLYNKYNRYGWLCDYNGRSDWDSNGGCTAAKAKQQIQNVNWTVYGWTVSGCVSEKVQERCSVNFSLGVGIAVILANLGAVPMEIVPFCTCLLIVTALLSYAISKMKKWQSGSFSSLSGLGFGAATSETIIEWGIPVSGSSALIKNVLIANTPQLILSGIYLSLNNVLTRMQMAVEWASYSIERKALRVSHARAGAQRSTYFLQLPYRIGLPLMMVSATLHWLVSQSIFLVSINTFDARGRPKTEESEIATCGFSPVAIICTLVVGAVAILFPLFMGAQKLPPGGMPLVGSNSVGIAAACHPLDDGDDVQKPLMWGVISESNDDGFGHCSFSSSVVGLPVQGRLYA</sequence>
<keyword evidence="1" id="KW-0472">Membrane</keyword>
<dbReference type="AlphaFoldDB" id="A0A9W8X986"/>
<evidence type="ECO:0000256" key="1">
    <source>
        <dbReference type="SAM" id="Phobius"/>
    </source>
</evidence>
<reference evidence="3" key="1">
    <citation type="submission" date="2022-10" db="EMBL/GenBank/DDBJ databases">
        <title>Tapping the CABI collections for fungal endophytes: first genome assemblies for Collariella, Neodidymelliopsis, Ascochyta clinopodiicola, Didymella pomorum, Didymosphaeria variabile, Neocosmospora piperis and Neocucurbitaria cava.</title>
        <authorList>
            <person name="Hill R."/>
        </authorList>
    </citation>
    <scope>NUCLEOTIDE SEQUENCE</scope>
    <source>
        <strain evidence="3">IMI 360193</strain>
    </source>
</reference>
<organism evidence="3 4">
    <name type="scientific">Didymella glomerata</name>
    <dbReference type="NCBI Taxonomy" id="749621"/>
    <lineage>
        <taxon>Eukaryota</taxon>
        <taxon>Fungi</taxon>
        <taxon>Dikarya</taxon>
        <taxon>Ascomycota</taxon>
        <taxon>Pezizomycotina</taxon>
        <taxon>Dothideomycetes</taxon>
        <taxon>Pleosporomycetidae</taxon>
        <taxon>Pleosporales</taxon>
        <taxon>Pleosporineae</taxon>
        <taxon>Didymellaceae</taxon>
        <taxon>Didymella</taxon>
    </lineage>
</organism>
<proteinExistence type="predicted"/>
<dbReference type="PANTHER" id="PTHR35395:SF1">
    <property type="entry name" value="DUF6536 DOMAIN-CONTAINING PROTEIN"/>
    <property type="match status" value="1"/>
</dbReference>
<keyword evidence="1" id="KW-0812">Transmembrane</keyword>